<accession>A0ABQ3XC94</accession>
<dbReference type="Proteomes" id="UP000612282">
    <property type="component" value="Unassembled WGS sequence"/>
</dbReference>
<evidence type="ECO:0000313" key="3">
    <source>
        <dbReference type="Proteomes" id="UP000612282"/>
    </source>
</evidence>
<reference evidence="2 3" key="1">
    <citation type="submission" date="2021-01" db="EMBL/GenBank/DDBJ databases">
        <title>Whole genome shotgun sequence of Actinoplanes couchii NBRC 106145.</title>
        <authorList>
            <person name="Komaki H."/>
            <person name="Tamura T."/>
        </authorList>
    </citation>
    <scope>NUCLEOTIDE SEQUENCE [LARGE SCALE GENOMIC DNA]</scope>
    <source>
        <strain evidence="2 3">NBRC 106145</strain>
    </source>
</reference>
<evidence type="ECO:0000313" key="2">
    <source>
        <dbReference type="EMBL" id="GID56090.1"/>
    </source>
</evidence>
<feature type="region of interest" description="Disordered" evidence="1">
    <location>
        <begin position="1"/>
        <end position="22"/>
    </location>
</feature>
<sequence length="80" mass="7891">MECRAPALPSPGVAEPRRCRGSGWDGGAKGRARFGLAAVRVGLVGAKSGARIGLAAVRVGLVGAKSGARVGLAGARVGLR</sequence>
<name>A0ABQ3XC94_9ACTN</name>
<proteinExistence type="predicted"/>
<keyword evidence="3" id="KW-1185">Reference proteome</keyword>
<evidence type="ECO:0000256" key="1">
    <source>
        <dbReference type="SAM" id="MobiDB-lite"/>
    </source>
</evidence>
<gene>
    <name evidence="2" type="ORF">Aco03nite_044940</name>
</gene>
<protein>
    <submittedName>
        <fullName evidence="2">Uncharacterized protein</fullName>
    </submittedName>
</protein>
<organism evidence="2 3">
    <name type="scientific">Actinoplanes couchii</name>
    <dbReference type="NCBI Taxonomy" id="403638"/>
    <lineage>
        <taxon>Bacteria</taxon>
        <taxon>Bacillati</taxon>
        <taxon>Actinomycetota</taxon>
        <taxon>Actinomycetes</taxon>
        <taxon>Micromonosporales</taxon>
        <taxon>Micromonosporaceae</taxon>
        <taxon>Actinoplanes</taxon>
    </lineage>
</organism>
<comment type="caution">
    <text evidence="2">The sequence shown here is derived from an EMBL/GenBank/DDBJ whole genome shotgun (WGS) entry which is preliminary data.</text>
</comment>
<dbReference type="EMBL" id="BOMG01000056">
    <property type="protein sequence ID" value="GID56090.1"/>
    <property type="molecule type" value="Genomic_DNA"/>
</dbReference>